<feature type="non-terminal residue" evidence="1">
    <location>
        <position position="1"/>
    </location>
</feature>
<accession>A0AAD4SID9</accession>
<dbReference type="AlphaFoldDB" id="A0AAD4SID9"/>
<dbReference type="Proteomes" id="UP001202328">
    <property type="component" value="Unassembled WGS sequence"/>
</dbReference>
<name>A0AAD4SID9_9MAGN</name>
<keyword evidence="2" id="KW-1185">Reference proteome</keyword>
<organism evidence="1 2">
    <name type="scientific">Papaver atlanticum</name>
    <dbReference type="NCBI Taxonomy" id="357466"/>
    <lineage>
        <taxon>Eukaryota</taxon>
        <taxon>Viridiplantae</taxon>
        <taxon>Streptophyta</taxon>
        <taxon>Embryophyta</taxon>
        <taxon>Tracheophyta</taxon>
        <taxon>Spermatophyta</taxon>
        <taxon>Magnoliopsida</taxon>
        <taxon>Ranunculales</taxon>
        <taxon>Papaveraceae</taxon>
        <taxon>Papaveroideae</taxon>
        <taxon>Papaver</taxon>
    </lineage>
</organism>
<protein>
    <recommendedName>
        <fullName evidence="3">F-box protein</fullName>
    </recommendedName>
</protein>
<dbReference type="EMBL" id="JAJJMB010010315">
    <property type="protein sequence ID" value="KAI3909547.1"/>
    <property type="molecule type" value="Genomic_DNA"/>
</dbReference>
<gene>
    <name evidence="1" type="ORF">MKW98_013964</name>
</gene>
<proteinExistence type="predicted"/>
<evidence type="ECO:0000313" key="2">
    <source>
        <dbReference type="Proteomes" id="UP001202328"/>
    </source>
</evidence>
<feature type="non-terminal residue" evidence="1">
    <location>
        <position position="227"/>
    </location>
</feature>
<evidence type="ECO:0000313" key="1">
    <source>
        <dbReference type="EMBL" id="KAI3909547.1"/>
    </source>
</evidence>
<evidence type="ECO:0008006" key="3">
    <source>
        <dbReference type="Google" id="ProtNLM"/>
    </source>
</evidence>
<comment type="caution">
    <text evidence="1">The sequence shown here is derived from an EMBL/GenBank/DDBJ whole genome shotgun (WGS) entry which is preliminary data.</text>
</comment>
<sequence length="227" mass="26512">GTMSWTEFNIPNVYPAVCTNKRAVFSSNNGPTLFWRTDEKNLLLSFDFRRDDDPFQLIRVPVECESQLAYKSTVYRYEFEYPLVHLLEFTGCLCLAHLESLTPMDNNPPQEHENNNTWKMVNLYILQDKVEGVWNNQLRFDLTPYSLPCTITPRFSSISDQILLYWLDHNGFQFINLRKKHLKVITTLTPPDILQNNQCREDLGLGYHVENLYSLRSLLPNGAQQSD</sequence>
<reference evidence="1" key="1">
    <citation type="submission" date="2022-04" db="EMBL/GenBank/DDBJ databases">
        <title>A functionally conserved STORR gene fusion in Papaver species that diverged 16.8 million years ago.</title>
        <authorList>
            <person name="Catania T."/>
        </authorList>
    </citation>
    <scope>NUCLEOTIDE SEQUENCE</scope>
    <source>
        <strain evidence="1">S-188037</strain>
    </source>
</reference>